<dbReference type="PROSITE" id="PS51375">
    <property type="entry name" value="PPR"/>
    <property type="match status" value="2"/>
</dbReference>
<comment type="similarity">
    <text evidence="1">Belongs to the PPR family. P subfamily.</text>
</comment>
<evidence type="ECO:0000313" key="5">
    <source>
        <dbReference type="Proteomes" id="UP001604336"/>
    </source>
</evidence>
<feature type="repeat" description="PPR" evidence="3">
    <location>
        <begin position="81"/>
        <end position="115"/>
    </location>
</feature>
<gene>
    <name evidence="4" type="ORF">Adt_24820</name>
</gene>
<dbReference type="InterPro" id="IPR002885">
    <property type="entry name" value="PPR_rpt"/>
</dbReference>
<evidence type="ECO:0000256" key="3">
    <source>
        <dbReference type="PROSITE-ProRule" id="PRU00708"/>
    </source>
</evidence>
<feature type="repeat" description="PPR" evidence="3">
    <location>
        <begin position="116"/>
        <end position="150"/>
    </location>
</feature>
<dbReference type="Pfam" id="PF13812">
    <property type="entry name" value="PPR_3"/>
    <property type="match status" value="2"/>
</dbReference>
<keyword evidence="2" id="KW-0677">Repeat</keyword>
<dbReference type="NCBIfam" id="TIGR00756">
    <property type="entry name" value="PPR"/>
    <property type="match status" value="2"/>
</dbReference>
<dbReference type="PANTHER" id="PTHR47447">
    <property type="entry name" value="OS03G0856100 PROTEIN"/>
    <property type="match status" value="1"/>
</dbReference>
<comment type="caution">
    <text evidence="4">The sequence shown here is derived from an EMBL/GenBank/DDBJ whole genome shotgun (WGS) entry which is preliminary data.</text>
</comment>
<dbReference type="Gene3D" id="1.25.40.10">
    <property type="entry name" value="Tetratricopeptide repeat domain"/>
    <property type="match status" value="2"/>
</dbReference>
<name>A0ABD1SEV8_9LAMI</name>
<sequence>MRGDGYQSDFVNYSLIIQSLTRNNTVDAGILEKLYNEMEADMIELDGQLLNDIIVGFAKAGDINRALYFLGAIQGNGLSPKTSTLVTVVNELGNMGRTEEAEAVFEELKEGGLKPRTRAYNALLRGYVKVGALKDAEYVVSEMEETGGFAR</sequence>
<dbReference type="AlphaFoldDB" id="A0ABD1SEV8"/>
<protein>
    <submittedName>
        <fullName evidence="4">Pentatricopeptide repeat-containing protein</fullName>
    </submittedName>
</protein>
<proteinExistence type="inferred from homology"/>
<dbReference type="PANTHER" id="PTHR47447:SF26">
    <property type="entry name" value="CHLOROPLAST RNA SPLICING4"/>
    <property type="match status" value="1"/>
</dbReference>
<keyword evidence="5" id="KW-1185">Reference proteome</keyword>
<dbReference type="InterPro" id="IPR011990">
    <property type="entry name" value="TPR-like_helical_dom_sf"/>
</dbReference>
<accession>A0ABD1SEV8</accession>
<dbReference type="Proteomes" id="UP001604336">
    <property type="component" value="Unassembled WGS sequence"/>
</dbReference>
<evidence type="ECO:0000256" key="2">
    <source>
        <dbReference type="ARBA" id="ARBA00022737"/>
    </source>
</evidence>
<dbReference type="EMBL" id="JBFOLK010000007">
    <property type="protein sequence ID" value="KAL2499270.1"/>
    <property type="molecule type" value="Genomic_DNA"/>
</dbReference>
<evidence type="ECO:0000313" key="4">
    <source>
        <dbReference type="EMBL" id="KAL2499270.1"/>
    </source>
</evidence>
<organism evidence="4 5">
    <name type="scientific">Abeliophyllum distichum</name>
    <dbReference type="NCBI Taxonomy" id="126358"/>
    <lineage>
        <taxon>Eukaryota</taxon>
        <taxon>Viridiplantae</taxon>
        <taxon>Streptophyta</taxon>
        <taxon>Embryophyta</taxon>
        <taxon>Tracheophyta</taxon>
        <taxon>Spermatophyta</taxon>
        <taxon>Magnoliopsida</taxon>
        <taxon>eudicotyledons</taxon>
        <taxon>Gunneridae</taxon>
        <taxon>Pentapetalae</taxon>
        <taxon>asterids</taxon>
        <taxon>lamiids</taxon>
        <taxon>Lamiales</taxon>
        <taxon>Oleaceae</taxon>
        <taxon>Forsythieae</taxon>
        <taxon>Abeliophyllum</taxon>
    </lineage>
</organism>
<reference evidence="5" key="1">
    <citation type="submission" date="2024-07" db="EMBL/GenBank/DDBJ databases">
        <title>Two chromosome-level genome assemblies of Korean endemic species Abeliophyllum distichum and Forsythia ovata (Oleaceae).</title>
        <authorList>
            <person name="Jang H."/>
        </authorList>
    </citation>
    <scope>NUCLEOTIDE SEQUENCE [LARGE SCALE GENOMIC DNA]</scope>
</reference>
<evidence type="ECO:0000256" key="1">
    <source>
        <dbReference type="ARBA" id="ARBA00007626"/>
    </source>
</evidence>